<proteinExistence type="predicted"/>
<dbReference type="AlphaFoldDB" id="A0A8J3MV57"/>
<reference evidence="1" key="1">
    <citation type="submission" date="2020-10" db="EMBL/GenBank/DDBJ databases">
        <title>Taxonomic study of unclassified bacteria belonging to the class Ktedonobacteria.</title>
        <authorList>
            <person name="Yabe S."/>
            <person name="Wang C.M."/>
            <person name="Zheng Y."/>
            <person name="Sakai Y."/>
            <person name="Cavaletti L."/>
            <person name="Monciardini P."/>
            <person name="Donadio S."/>
        </authorList>
    </citation>
    <scope>NUCLEOTIDE SEQUENCE</scope>
    <source>
        <strain evidence="1">SOSP1-1</strain>
    </source>
</reference>
<sequence length="80" mass="9048">MEIDESGCIPAVDQIVYWSHPRTRQFLQDYPRAKSLPGQLIERNGEPAIAFQILHQESSAQLTIVAHRQTLRVLAISHNG</sequence>
<name>A0A8J3MV57_9CHLR</name>
<protein>
    <submittedName>
        <fullName evidence="1">Uncharacterized protein</fullName>
    </submittedName>
</protein>
<gene>
    <name evidence="1" type="ORF">KSX_43080</name>
</gene>
<dbReference type="EMBL" id="BNJF01000002">
    <property type="protein sequence ID" value="GHO46145.1"/>
    <property type="molecule type" value="Genomic_DNA"/>
</dbReference>
<evidence type="ECO:0000313" key="2">
    <source>
        <dbReference type="Proteomes" id="UP000612362"/>
    </source>
</evidence>
<organism evidence="1 2">
    <name type="scientific">Ktedonospora formicarum</name>
    <dbReference type="NCBI Taxonomy" id="2778364"/>
    <lineage>
        <taxon>Bacteria</taxon>
        <taxon>Bacillati</taxon>
        <taxon>Chloroflexota</taxon>
        <taxon>Ktedonobacteria</taxon>
        <taxon>Ktedonobacterales</taxon>
        <taxon>Ktedonobacteraceae</taxon>
        <taxon>Ktedonospora</taxon>
    </lineage>
</organism>
<comment type="caution">
    <text evidence="1">The sequence shown here is derived from an EMBL/GenBank/DDBJ whole genome shotgun (WGS) entry which is preliminary data.</text>
</comment>
<dbReference type="Proteomes" id="UP000612362">
    <property type="component" value="Unassembled WGS sequence"/>
</dbReference>
<evidence type="ECO:0000313" key="1">
    <source>
        <dbReference type="EMBL" id="GHO46145.1"/>
    </source>
</evidence>
<keyword evidence="2" id="KW-1185">Reference proteome</keyword>
<accession>A0A8J3MV57</accession>